<gene>
    <name evidence="5" type="ORF">N478_08640</name>
</gene>
<evidence type="ECO:0000256" key="2">
    <source>
        <dbReference type="ARBA" id="ARBA00007067"/>
    </source>
</evidence>
<keyword evidence="4" id="KW-0808">Transferase</keyword>
<dbReference type="NCBIfam" id="TIGR03012">
    <property type="entry name" value="sulf_tusD_dsrE"/>
    <property type="match status" value="1"/>
</dbReference>
<evidence type="ECO:0000256" key="1">
    <source>
        <dbReference type="ARBA" id="ARBA00004496"/>
    </source>
</evidence>
<dbReference type="InterPro" id="IPR017463">
    <property type="entry name" value="Sulphur_relay_TusD/DsrE"/>
</dbReference>
<reference evidence="5 6" key="1">
    <citation type="submission" date="2013-07" db="EMBL/GenBank/DDBJ databases">
        <title>Comparative Genomic and Metabolomic Analysis of Twelve Strains of Pseudoalteromonas luteoviolacea.</title>
        <authorList>
            <person name="Vynne N.G."/>
            <person name="Mansson M."/>
            <person name="Gram L."/>
        </authorList>
    </citation>
    <scope>NUCLEOTIDE SEQUENCE [LARGE SCALE GENOMIC DNA]</scope>
    <source>
        <strain evidence="5 6">S4060-1</strain>
    </source>
</reference>
<dbReference type="InterPro" id="IPR027396">
    <property type="entry name" value="DsrEFH-like"/>
</dbReference>
<dbReference type="InterPro" id="IPR003787">
    <property type="entry name" value="Sulphur_relay_DsrE/F-like"/>
</dbReference>
<name>A0A167INY1_9GAMM</name>
<evidence type="ECO:0000313" key="5">
    <source>
        <dbReference type="EMBL" id="KZN59777.1"/>
    </source>
</evidence>
<dbReference type="PANTHER" id="PTHR34874:SF3">
    <property type="entry name" value="SULFURTRANSFERASE TUSD"/>
    <property type="match status" value="1"/>
</dbReference>
<dbReference type="PATRIC" id="fig|1365257.3.peg.5148"/>
<dbReference type="GO" id="GO:0002143">
    <property type="term" value="P:tRNA wobble position uridine thiolation"/>
    <property type="evidence" value="ECO:0007669"/>
    <property type="project" value="TreeGrafter"/>
</dbReference>
<dbReference type="Pfam" id="PF02635">
    <property type="entry name" value="DsrE"/>
    <property type="match status" value="1"/>
</dbReference>
<dbReference type="AlphaFoldDB" id="A0A167INY1"/>
<comment type="similarity">
    <text evidence="2">Belongs to the DsrE/TusD family.</text>
</comment>
<dbReference type="GO" id="GO:0016783">
    <property type="term" value="F:sulfurtransferase activity"/>
    <property type="evidence" value="ECO:0007669"/>
    <property type="project" value="InterPro"/>
</dbReference>
<dbReference type="Proteomes" id="UP000076661">
    <property type="component" value="Unassembled WGS sequence"/>
</dbReference>
<keyword evidence="3" id="KW-0963">Cytoplasm</keyword>
<organism evidence="5 6">
    <name type="scientific">Pseudoalteromonas luteoviolacea S4060-1</name>
    <dbReference type="NCBI Taxonomy" id="1365257"/>
    <lineage>
        <taxon>Bacteria</taxon>
        <taxon>Pseudomonadati</taxon>
        <taxon>Pseudomonadota</taxon>
        <taxon>Gammaproteobacteria</taxon>
        <taxon>Alteromonadales</taxon>
        <taxon>Pseudoalteromonadaceae</taxon>
        <taxon>Pseudoalteromonas</taxon>
    </lineage>
</organism>
<comment type="subcellular location">
    <subcellularLocation>
        <location evidence="1">Cytoplasm</location>
    </subcellularLocation>
</comment>
<proteinExistence type="inferred from homology"/>
<dbReference type="SUPFAM" id="SSF75169">
    <property type="entry name" value="DsrEFH-like"/>
    <property type="match status" value="1"/>
</dbReference>
<sequence>MIHSDKMSPNWGFFFGFLLSQLIISLHCGPDAHDSLQCMNRFVQAALKQNHTIKCIFLYQDAVLHANQHIQLSSDELQVSAIWKHLSSQGIALKLCVTAAEKRGINIQDTGVFTVAGLAEFAMEVCNVDKWVQFK</sequence>
<dbReference type="Gene3D" id="3.40.1260.10">
    <property type="entry name" value="DsrEFH-like"/>
    <property type="match status" value="1"/>
</dbReference>
<dbReference type="GO" id="GO:1990228">
    <property type="term" value="C:sulfurtransferase complex"/>
    <property type="evidence" value="ECO:0007669"/>
    <property type="project" value="TreeGrafter"/>
</dbReference>
<comment type="caution">
    <text evidence="5">The sequence shown here is derived from an EMBL/GenBank/DDBJ whole genome shotgun (WGS) entry which is preliminary data.</text>
</comment>
<accession>A0A167INY1</accession>
<evidence type="ECO:0000313" key="6">
    <source>
        <dbReference type="Proteomes" id="UP000076661"/>
    </source>
</evidence>
<dbReference type="GO" id="GO:0097163">
    <property type="term" value="F:sulfur carrier activity"/>
    <property type="evidence" value="ECO:0007669"/>
    <property type="project" value="TreeGrafter"/>
</dbReference>
<dbReference type="EMBL" id="AUXX01000067">
    <property type="protein sequence ID" value="KZN59777.1"/>
    <property type="molecule type" value="Genomic_DNA"/>
</dbReference>
<evidence type="ECO:0000256" key="3">
    <source>
        <dbReference type="ARBA" id="ARBA00022490"/>
    </source>
</evidence>
<protein>
    <submittedName>
        <fullName evidence="5">Uncharacterized protein</fullName>
    </submittedName>
</protein>
<dbReference type="PANTHER" id="PTHR34874">
    <property type="entry name" value="PROTEIN YCHN"/>
    <property type="match status" value="1"/>
</dbReference>
<evidence type="ECO:0000256" key="4">
    <source>
        <dbReference type="ARBA" id="ARBA00022679"/>
    </source>
</evidence>